<comment type="caution">
    <text evidence="1">The sequence shown here is derived from an EMBL/GenBank/DDBJ whole genome shotgun (WGS) entry which is preliminary data.</text>
</comment>
<dbReference type="Proteomes" id="UP000275408">
    <property type="component" value="Unassembled WGS sequence"/>
</dbReference>
<sequence length="96" mass="10934">MCQILQTSHISSSLSTLVSMERQTLHKGPVYEMVFSRNPTQQERTLDYNTALRQVKLETAQVTLALHSLPAITVMKFSPLLPVINFKRKKESVLFS</sequence>
<organism evidence="1 2">
    <name type="scientific">Pocillopora damicornis</name>
    <name type="common">Cauliflower coral</name>
    <name type="synonym">Millepora damicornis</name>
    <dbReference type="NCBI Taxonomy" id="46731"/>
    <lineage>
        <taxon>Eukaryota</taxon>
        <taxon>Metazoa</taxon>
        <taxon>Cnidaria</taxon>
        <taxon>Anthozoa</taxon>
        <taxon>Hexacorallia</taxon>
        <taxon>Scleractinia</taxon>
        <taxon>Astrocoeniina</taxon>
        <taxon>Pocilloporidae</taxon>
        <taxon>Pocillopora</taxon>
    </lineage>
</organism>
<accession>A0A3M6UL82</accession>
<proteinExistence type="predicted"/>
<name>A0A3M6UL82_POCDA</name>
<evidence type="ECO:0000313" key="2">
    <source>
        <dbReference type="Proteomes" id="UP000275408"/>
    </source>
</evidence>
<protein>
    <submittedName>
        <fullName evidence="1">Uncharacterized protein</fullName>
    </submittedName>
</protein>
<gene>
    <name evidence="1" type="ORF">pdam_00024779</name>
</gene>
<evidence type="ECO:0000313" key="1">
    <source>
        <dbReference type="EMBL" id="RMX54382.1"/>
    </source>
</evidence>
<dbReference type="EMBL" id="RCHS01001272">
    <property type="protein sequence ID" value="RMX54382.1"/>
    <property type="molecule type" value="Genomic_DNA"/>
</dbReference>
<reference evidence="1 2" key="1">
    <citation type="journal article" date="2018" name="Sci. Rep.">
        <title>Comparative analysis of the Pocillopora damicornis genome highlights role of immune system in coral evolution.</title>
        <authorList>
            <person name="Cunning R."/>
            <person name="Bay R.A."/>
            <person name="Gillette P."/>
            <person name="Baker A.C."/>
            <person name="Traylor-Knowles N."/>
        </authorList>
    </citation>
    <scope>NUCLEOTIDE SEQUENCE [LARGE SCALE GENOMIC DNA]</scope>
    <source>
        <strain evidence="1">RSMAS</strain>
        <tissue evidence="1">Whole animal</tissue>
    </source>
</reference>
<keyword evidence="2" id="KW-1185">Reference proteome</keyword>
<dbReference type="AlphaFoldDB" id="A0A3M6UL82"/>